<keyword evidence="13 19" id="KW-0106">Calcium</keyword>
<evidence type="ECO:0000256" key="14">
    <source>
        <dbReference type="ARBA" id="ARBA00022963"/>
    </source>
</evidence>
<comment type="subcellular location">
    <subcellularLocation>
        <location evidence="20">Cell outer membrane</location>
        <topology evidence="20">Multi-pass membrane protein</topology>
    </subcellularLocation>
    <text evidence="20">One of the very few enzymes located there.</text>
</comment>
<evidence type="ECO:0000256" key="16">
    <source>
        <dbReference type="ARBA" id="ARBA00023136"/>
    </source>
</evidence>
<dbReference type="FunCoup" id="A0A395JMB3">
    <property type="interactions" value="67"/>
</dbReference>
<feature type="binding site" description="in dimeric form" evidence="19">
    <location>
        <position position="222"/>
    </location>
    <ligand>
        <name>Ca(2+)</name>
        <dbReference type="ChEBI" id="CHEBI:29108"/>
        <label>1</label>
    </ligand>
</feature>
<comment type="catalytic activity">
    <reaction evidence="1 20">
        <text>a 1,2-diacyl-sn-glycero-3-phosphocholine + H2O = a 2-acyl-sn-glycero-3-phosphocholine + a fatty acid + H(+)</text>
        <dbReference type="Rhea" id="RHEA:18689"/>
        <dbReference type="ChEBI" id="CHEBI:15377"/>
        <dbReference type="ChEBI" id="CHEBI:15378"/>
        <dbReference type="ChEBI" id="CHEBI:28868"/>
        <dbReference type="ChEBI" id="CHEBI:57643"/>
        <dbReference type="ChEBI" id="CHEBI:57875"/>
        <dbReference type="EC" id="3.1.1.32"/>
    </reaction>
</comment>
<dbReference type="InterPro" id="IPR036541">
    <property type="entry name" value="PLipase_A1_sf"/>
</dbReference>
<comment type="similarity">
    <text evidence="3 20">Belongs to the phospholipase A1 family.</text>
</comment>
<keyword evidence="9" id="KW-0812">Transmembrane</keyword>
<dbReference type="PRINTS" id="PR01486">
    <property type="entry name" value="PHPHLIPASEA1"/>
</dbReference>
<keyword evidence="22" id="KW-1185">Reference proteome</keyword>
<dbReference type="CDD" id="cd00541">
    <property type="entry name" value="OMPLA"/>
    <property type="match status" value="1"/>
</dbReference>
<dbReference type="GO" id="GO:0008970">
    <property type="term" value="F:phospholipase A1 activity"/>
    <property type="evidence" value="ECO:0007669"/>
    <property type="project" value="UniProtKB-EC"/>
</dbReference>
<proteinExistence type="inferred from homology"/>
<comment type="catalytic activity">
    <reaction evidence="2 20">
        <text>a 1,2-diacyl-sn-glycero-3-phosphocholine + H2O = a 1-acyl-sn-glycero-3-phosphocholine + a fatty acid + H(+)</text>
        <dbReference type="Rhea" id="RHEA:15801"/>
        <dbReference type="ChEBI" id="CHEBI:15377"/>
        <dbReference type="ChEBI" id="CHEBI:15378"/>
        <dbReference type="ChEBI" id="CHEBI:28868"/>
        <dbReference type="ChEBI" id="CHEBI:57643"/>
        <dbReference type="ChEBI" id="CHEBI:58168"/>
        <dbReference type="EC" id="3.1.1.4"/>
    </reaction>
</comment>
<dbReference type="SUPFAM" id="SSF56931">
    <property type="entry name" value="Outer membrane phospholipase A (OMPLA)"/>
    <property type="match status" value="1"/>
</dbReference>
<keyword evidence="14 20" id="KW-0442">Lipid degradation</keyword>
<dbReference type="RefSeq" id="WP_113952403.1">
    <property type="nucleotide sequence ID" value="NZ_QNRT01000001.1"/>
</dbReference>
<feature type="chain" id="PRO_5019620577" description="Phospholipase A1" evidence="20">
    <location>
        <begin position="30"/>
        <end position="340"/>
    </location>
</feature>
<comment type="cofactor">
    <cofactor evidence="20">
        <name>Ca(2+)</name>
        <dbReference type="ChEBI" id="CHEBI:29108"/>
    </cofactor>
    <text evidence="20">Binds 1 Ca(2+) ion per monomer. In the dimeric form the Ca(2+) is bound by different amino acids with binding of each Ca(2+) shared with ligands coming from each monomer. The Ca(2+) ion may have a role in catalysis.</text>
</comment>
<keyword evidence="16" id="KW-0472">Membrane</keyword>
<reference evidence="21 22" key="1">
    <citation type="submission" date="2018-06" db="EMBL/GenBank/DDBJ databases">
        <title>Genomic Encyclopedia of Type Strains, Phase IV (KMG-IV): sequencing the most valuable type-strain genomes for metagenomic binning, comparative biology and taxonomic classification.</title>
        <authorList>
            <person name="Goeker M."/>
        </authorList>
    </citation>
    <scope>NUCLEOTIDE SEQUENCE [LARGE SCALE GENOMIC DNA]</scope>
    <source>
        <strain evidence="21 22">DSM 24032</strain>
    </source>
</reference>
<dbReference type="Pfam" id="PF02253">
    <property type="entry name" value="PLA1"/>
    <property type="match status" value="1"/>
</dbReference>
<feature type="binding site" description="in dimeric form" evidence="19">
    <location>
        <position position="176"/>
    </location>
    <ligand>
        <name>Ca(2+)</name>
        <dbReference type="ChEBI" id="CHEBI:29108"/>
        <label>1</label>
    </ligand>
</feature>
<evidence type="ECO:0000256" key="17">
    <source>
        <dbReference type="ARBA" id="ARBA00023237"/>
    </source>
</evidence>
<evidence type="ECO:0000256" key="8">
    <source>
        <dbReference type="ARBA" id="ARBA00022452"/>
    </source>
</evidence>
<keyword evidence="17 20" id="KW-0998">Cell outer membrane</keyword>
<dbReference type="EMBL" id="QNRT01000001">
    <property type="protein sequence ID" value="RBP52781.1"/>
    <property type="molecule type" value="Genomic_DNA"/>
</dbReference>
<dbReference type="Proteomes" id="UP000253083">
    <property type="component" value="Unassembled WGS sequence"/>
</dbReference>
<evidence type="ECO:0000256" key="11">
    <source>
        <dbReference type="ARBA" id="ARBA00022729"/>
    </source>
</evidence>
<dbReference type="AlphaFoldDB" id="A0A395JMB3"/>
<name>A0A395JMB3_9GAMM</name>
<feature type="active site" description="Nucleophile" evidence="18">
    <location>
        <position position="214"/>
    </location>
</feature>
<dbReference type="Gene3D" id="2.40.230.10">
    <property type="entry name" value="Phospholipase A1"/>
    <property type="match status" value="1"/>
</dbReference>
<evidence type="ECO:0000313" key="22">
    <source>
        <dbReference type="Proteomes" id="UP000253083"/>
    </source>
</evidence>
<keyword evidence="10 19" id="KW-0479">Metal-binding</keyword>
<evidence type="ECO:0000256" key="10">
    <source>
        <dbReference type="ARBA" id="ARBA00022723"/>
    </source>
</evidence>
<evidence type="ECO:0000256" key="5">
    <source>
        <dbReference type="ARBA" id="ARBA00013179"/>
    </source>
</evidence>
<evidence type="ECO:0000313" key="21">
    <source>
        <dbReference type="EMBL" id="RBP52781.1"/>
    </source>
</evidence>
<dbReference type="GO" id="GO:0016042">
    <property type="term" value="P:lipid catabolic process"/>
    <property type="evidence" value="ECO:0007669"/>
    <property type="project" value="UniProtKB-KW"/>
</dbReference>
<dbReference type="EC" id="3.1.1.4" evidence="6 20"/>
<evidence type="ECO:0000256" key="6">
    <source>
        <dbReference type="ARBA" id="ARBA00013278"/>
    </source>
</evidence>
<evidence type="ECO:0000256" key="1">
    <source>
        <dbReference type="ARBA" id="ARBA00000111"/>
    </source>
</evidence>
<dbReference type="EC" id="3.1.1.32" evidence="5 20"/>
<feature type="binding site" description="in dimeric form" evidence="19">
    <location>
        <position position="254"/>
    </location>
    <ligand>
        <name>Ca(2+)</name>
        <dbReference type="ChEBI" id="CHEBI:29108"/>
        <label>1</label>
    </ligand>
</feature>
<keyword evidence="12 20" id="KW-0378">Hydrolase</keyword>
<dbReference type="PANTHER" id="PTHR40457:SF1">
    <property type="entry name" value="PHOSPHOLIPASE A1"/>
    <property type="match status" value="1"/>
</dbReference>
<evidence type="ECO:0000256" key="7">
    <source>
        <dbReference type="ARBA" id="ARBA00021726"/>
    </source>
</evidence>
<evidence type="ECO:0000256" key="20">
    <source>
        <dbReference type="RuleBase" id="RU366027"/>
    </source>
</evidence>
<evidence type="ECO:0000256" key="2">
    <source>
        <dbReference type="ARBA" id="ARBA00001604"/>
    </source>
</evidence>
<evidence type="ECO:0000256" key="12">
    <source>
        <dbReference type="ARBA" id="ARBA00022801"/>
    </source>
</evidence>
<dbReference type="GO" id="GO:0005509">
    <property type="term" value="F:calcium ion binding"/>
    <property type="evidence" value="ECO:0007669"/>
    <property type="project" value="TreeGrafter"/>
</dbReference>
<feature type="binding site" description="in dimeric form" evidence="19">
    <location>
        <position position="217"/>
    </location>
    <ligand>
        <name>Ca(2+)</name>
        <dbReference type="ChEBI" id="CHEBI:29108"/>
        <label>1</label>
    </ligand>
</feature>
<evidence type="ECO:0000256" key="15">
    <source>
        <dbReference type="ARBA" id="ARBA00023098"/>
    </source>
</evidence>
<feature type="active site" description="Proton acceptor" evidence="18">
    <location>
        <position position="212"/>
    </location>
</feature>
<comment type="subunit">
    <text evidence="4 20">Homodimer; dimerization is reversible, and the dimeric form is the active one.</text>
</comment>
<evidence type="ECO:0000256" key="13">
    <source>
        <dbReference type="ARBA" id="ARBA00022837"/>
    </source>
</evidence>
<dbReference type="GO" id="GO:0009279">
    <property type="term" value="C:cell outer membrane"/>
    <property type="evidence" value="ECO:0007669"/>
    <property type="project" value="UniProtKB-SubCell"/>
</dbReference>
<gene>
    <name evidence="21" type="ORF">DFR28_101165</name>
</gene>
<evidence type="ECO:0000256" key="9">
    <source>
        <dbReference type="ARBA" id="ARBA00022692"/>
    </source>
</evidence>
<protein>
    <recommendedName>
        <fullName evidence="7 20">Phospholipase A1</fullName>
        <ecNumber evidence="5 20">3.1.1.32</ecNumber>
        <ecNumber evidence="6 20">3.1.1.4</ecNumber>
    </recommendedName>
    <alternativeName>
        <fullName evidence="20">Phosphatidylcholine 1-acylhydrolase</fullName>
    </alternativeName>
</protein>
<evidence type="ECO:0000256" key="18">
    <source>
        <dbReference type="PIRSR" id="PIRSR603187-1"/>
    </source>
</evidence>
<feature type="signal peptide" evidence="20">
    <location>
        <begin position="1"/>
        <end position="29"/>
    </location>
</feature>
<organism evidence="21 22">
    <name type="scientific">Arenicella xantha</name>
    <dbReference type="NCBI Taxonomy" id="644221"/>
    <lineage>
        <taxon>Bacteria</taxon>
        <taxon>Pseudomonadati</taxon>
        <taxon>Pseudomonadota</taxon>
        <taxon>Gammaproteobacteria</taxon>
        <taxon>Arenicellales</taxon>
        <taxon>Arenicellaceae</taxon>
        <taxon>Arenicella</taxon>
    </lineage>
</organism>
<dbReference type="InParanoid" id="A0A395JMB3"/>
<dbReference type="InterPro" id="IPR003187">
    <property type="entry name" value="PLipase_A1"/>
</dbReference>
<sequence length="340" mass="38443">MSIKTTVANRTIFPSILTLLIVCTNSNLAFGDSSKPEISKAARVDQCVATRVLSANADTTVSTLFAECNQHVSAASDAVDTTTEERQVSEQSIARNRFTLLQHRPNYLLPVAYNFDAENTELIGPDGEQRAIDPTEFKFQISFKTLLWQDLLDTRANLYASYTNTSWWQAYNRDESSPFRETNHQPELFVDIPSDFSYAGWELANVRLGLSHQSNGRSGEFSRTWNRAFAELAFSNANNEIRIRPWSSLSNIKDNPDIEEFRGRFELAGTHQLGNHTLEWAGRHTLDNNNRGSIQLGWSFPVAGREDLQFFLQYFDGYGESLIDYDVKSRRLGLGFKLGG</sequence>
<dbReference type="OrthoDB" id="188433at2"/>
<comment type="caution">
    <text evidence="21">The sequence shown here is derived from an EMBL/GenBank/DDBJ whole genome shotgun (WGS) entry which is preliminary data.</text>
</comment>
<keyword evidence="11 20" id="KW-0732">Signal</keyword>
<keyword evidence="8" id="KW-1134">Transmembrane beta strand</keyword>
<evidence type="ECO:0000256" key="3">
    <source>
        <dbReference type="ARBA" id="ARBA00010525"/>
    </source>
</evidence>
<dbReference type="PANTHER" id="PTHR40457">
    <property type="entry name" value="PHOSPHOLIPASE A1"/>
    <property type="match status" value="1"/>
</dbReference>
<keyword evidence="15 20" id="KW-0443">Lipid metabolism</keyword>
<comment type="function">
    <text evidence="20">Hydrolysis of phosphatidylcholine with phospholipase A2 (EC 3.1.1.4) and phospholipase A1 (EC 3.1.1.32) activities.</text>
</comment>
<evidence type="ECO:0000256" key="19">
    <source>
        <dbReference type="PIRSR" id="PIRSR603187-2"/>
    </source>
</evidence>
<dbReference type="GO" id="GO:0004623">
    <property type="term" value="F:phospholipase A2 activity"/>
    <property type="evidence" value="ECO:0007669"/>
    <property type="project" value="UniProtKB-EC"/>
</dbReference>
<evidence type="ECO:0000256" key="4">
    <source>
        <dbReference type="ARBA" id="ARBA00011702"/>
    </source>
</evidence>
<accession>A0A395JMB3</accession>